<name>A0A1Z1M7G7_9FLOR</name>
<accession>A0A1Z1M7G7</accession>
<proteinExistence type="predicted"/>
<dbReference type="GeneID" id="33355014"/>
<dbReference type="RefSeq" id="YP_009393338.1">
    <property type="nucleotide sequence ID" value="NC_035267.1"/>
</dbReference>
<sequence>MQEYLIKIKFIPNNINKTIIVNSNPNLKLVGYKKISRYHIIPIIQFPNKKRIWLLTNEIKYSIYGSINSYY</sequence>
<gene>
    <name evidence="1" type="primary">petP</name>
</gene>
<geneLocation type="chloroplast" evidence="1"/>
<organism evidence="1">
    <name type="scientific">Symphyocladiella dendroidea</name>
    <dbReference type="NCBI Taxonomy" id="2506487"/>
    <lineage>
        <taxon>Eukaryota</taxon>
        <taxon>Rhodophyta</taxon>
        <taxon>Florideophyceae</taxon>
        <taxon>Rhodymeniophycidae</taxon>
        <taxon>Ceramiales</taxon>
        <taxon>Rhodomelaceae</taxon>
        <taxon>Pterosiphonieae</taxon>
        <taxon>Symphyocladiella</taxon>
    </lineage>
</organism>
<reference evidence="1" key="1">
    <citation type="journal article" date="2017" name="J. Phycol.">
        <title>Analysis of chloroplast genomes and a supermatrix inform reclassification of the Rhodomelaceae (Rhodophyta).</title>
        <authorList>
            <person name="Diaz-Tapia P."/>
            <person name="Maggs C.A."/>
            <person name="West J.A."/>
            <person name="Verbruggen H."/>
        </authorList>
    </citation>
    <scope>NUCLEOTIDE SEQUENCE</scope>
    <source>
        <strain evidence="1">JW3780</strain>
    </source>
</reference>
<dbReference type="EMBL" id="MF101420">
    <property type="protein sequence ID" value="ARW61900.1"/>
    <property type="molecule type" value="Genomic_DNA"/>
</dbReference>
<dbReference type="AlphaFoldDB" id="A0A1Z1M7G7"/>
<evidence type="ECO:0000313" key="1">
    <source>
        <dbReference type="EMBL" id="ARW61900.1"/>
    </source>
</evidence>
<keyword evidence="1" id="KW-0934">Plastid</keyword>
<protein>
    <submittedName>
        <fullName evidence="1">Cytochrome b6-f complex subunit PetP</fullName>
    </submittedName>
</protein>
<keyword evidence="1" id="KW-0150">Chloroplast</keyword>